<keyword evidence="3" id="KW-0804">Transcription</keyword>
<reference evidence="6 7" key="1">
    <citation type="submission" date="2019-06" db="EMBL/GenBank/DDBJ databases">
        <title>Sequencing the genomes of 1000 actinobacteria strains.</title>
        <authorList>
            <person name="Klenk H.-P."/>
        </authorList>
    </citation>
    <scope>NUCLEOTIDE SEQUENCE [LARGE SCALE GENOMIC DNA]</scope>
    <source>
        <strain evidence="6 7">DSM 45301</strain>
    </source>
</reference>
<name>A0A543DYR5_9PSEU</name>
<evidence type="ECO:0000256" key="1">
    <source>
        <dbReference type="ARBA" id="ARBA00023015"/>
    </source>
</evidence>
<dbReference type="OrthoDB" id="3174724at2"/>
<dbReference type="GO" id="GO:0003677">
    <property type="term" value="F:DNA binding"/>
    <property type="evidence" value="ECO:0007669"/>
    <property type="project" value="UniProtKB-KW"/>
</dbReference>
<dbReference type="InterPro" id="IPR002078">
    <property type="entry name" value="Sigma_54_int"/>
</dbReference>
<dbReference type="Proteomes" id="UP000315677">
    <property type="component" value="Unassembled WGS sequence"/>
</dbReference>
<keyword evidence="1" id="KW-0805">Transcription regulation</keyword>
<protein>
    <submittedName>
        <fullName evidence="6">DNA-binding MarR family transcriptional regulator</fullName>
    </submittedName>
</protein>
<dbReference type="InterPro" id="IPR000835">
    <property type="entry name" value="HTH_MarR-typ"/>
</dbReference>
<dbReference type="GO" id="GO:0005524">
    <property type="term" value="F:ATP binding"/>
    <property type="evidence" value="ECO:0007669"/>
    <property type="project" value="InterPro"/>
</dbReference>
<sequence>MGAVASGGPAGRAGIDPSKGLPAPSALLAAPGYVARRLHQAYTAAWVRLVDPVLTGPQFAVLTAVDAFPGAEQGSLASSVALDRSTMASIVRRLEDRGLIVRERPAEDGRKRLLRLTAEGETTLRETDRRARDLDRLLMQGYDGAEQEALLRRLTVLTEHWESLVDD</sequence>
<dbReference type="GO" id="GO:0003700">
    <property type="term" value="F:DNA-binding transcription factor activity"/>
    <property type="evidence" value="ECO:0007669"/>
    <property type="project" value="InterPro"/>
</dbReference>
<dbReference type="Pfam" id="PF01047">
    <property type="entry name" value="MarR"/>
    <property type="match status" value="1"/>
</dbReference>
<dbReference type="PRINTS" id="PR00598">
    <property type="entry name" value="HTHMARR"/>
</dbReference>
<evidence type="ECO:0000256" key="3">
    <source>
        <dbReference type="ARBA" id="ARBA00023163"/>
    </source>
</evidence>
<dbReference type="InterPro" id="IPR036390">
    <property type="entry name" value="WH_DNA-bd_sf"/>
</dbReference>
<keyword evidence="2 6" id="KW-0238">DNA-binding</keyword>
<dbReference type="PROSITE" id="PS50995">
    <property type="entry name" value="HTH_MARR_2"/>
    <property type="match status" value="1"/>
</dbReference>
<dbReference type="InterPro" id="IPR039422">
    <property type="entry name" value="MarR/SlyA-like"/>
</dbReference>
<evidence type="ECO:0000259" key="4">
    <source>
        <dbReference type="PROSITE" id="PS50045"/>
    </source>
</evidence>
<dbReference type="InterPro" id="IPR023187">
    <property type="entry name" value="Tscrpt_reg_MarR-type_CS"/>
</dbReference>
<feature type="domain" description="Sigma-54 factor interaction" evidence="4">
    <location>
        <begin position="34"/>
        <end position="167"/>
    </location>
</feature>
<comment type="caution">
    <text evidence="6">The sequence shown here is derived from an EMBL/GenBank/DDBJ whole genome shotgun (WGS) entry which is preliminary data.</text>
</comment>
<dbReference type="GO" id="GO:0006950">
    <property type="term" value="P:response to stress"/>
    <property type="evidence" value="ECO:0007669"/>
    <property type="project" value="TreeGrafter"/>
</dbReference>
<accession>A0A543DYR5</accession>
<dbReference type="Gene3D" id="1.10.10.10">
    <property type="entry name" value="Winged helix-like DNA-binding domain superfamily/Winged helix DNA-binding domain"/>
    <property type="match status" value="1"/>
</dbReference>
<gene>
    <name evidence="6" type="ORF">FB558_1245</name>
</gene>
<evidence type="ECO:0000256" key="2">
    <source>
        <dbReference type="ARBA" id="ARBA00023125"/>
    </source>
</evidence>
<dbReference type="InterPro" id="IPR036388">
    <property type="entry name" value="WH-like_DNA-bd_sf"/>
</dbReference>
<evidence type="ECO:0000259" key="5">
    <source>
        <dbReference type="PROSITE" id="PS50995"/>
    </source>
</evidence>
<dbReference type="PROSITE" id="PS50045">
    <property type="entry name" value="SIGMA54_INTERACT_4"/>
    <property type="match status" value="1"/>
</dbReference>
<proteinExistence type="predicted"/>
<dbReference type="AlphaFoldDB" id="A0A543DYR5"/>
<dbReference type="PANTHER" id="PTHR33164:SF95">
    <property type="entry name" value="TRANSCRIPTIONAL REGULATOR"/>
    <property type="match status" value="1"/>
</dbReference>
<evidence type="ECO:0000313" key="6">
    <source>
        <dbReference type="EMBL" id="TQM14480.1"/>
    </source>
</evidence>
<keyword evidence="7" id="KW-1185">Reference proteome</keyword>
<dbReference type="SMART" id="SM00347">
    <property type="entry name" value="HTH_MARR"/>
    <property type="match status" value="1"/>
</dbReference>
<evidence type="ECO:0000313" key="7">
    <source>
        <dbReference type="Proteomes" id="UP000315677"/>
    </source>
</evidence>
<feature type="domain" description="HTH marR-type" evidence="5">
    <location>
        <begin position="24"/>
        <end position="159"/>
    </location>
</feature>
<dbReference type="PROSITE" id="PS01117">
    <property type="entry name" value="HTH_MARR_1"/>
    <property type="match status" value="1"/>
</dbReference>
<dbReference type="EMBL" id="VFPA01000001">
    <property type="protein sequence ID" value="TQM14480.1"/>
    <property type="molecule type" value="Genomic_DNA"/>
</dbReference>
<dbReference type="PANTHER" id="PTHR33164">
    <property type="entry name" value="TRANSCRIPTIONAL REGULATOR, MARR FAMILY"/>
    <property type="match status" value="1"/>
</dbReference>
<dbReference type="SUPFAM" id="SSF46785">
    <property type="entry name" value="Winged helix' DNA-binding domain"/>
    <property type="match status" value="1"/>
</dbReference>
<organism evidence="6 7">
    <name type="scientific">Pseudonocardia kunmingensis</name>
    <dbReference type="NCBI Taxonomy" id="630975"/>
    <lineage>
        <taxon>Bacteria</taxon>
        <taxon>Bacillati</taxon>
        <taxon>Actinomycetota</taxon>
        <taxon>Actinomycetes</taxon>
        <taxon>Pseudonocardiales</taxon>
        <taxon>Pseudonocardiaceae</taxon>
        <taxon>Pseudonocardia</taxon>
    </lineage>
</organism>